<dbReference type="SUPFAM" id="SSF54171">
    <property type="entry name" value="DNA-binding domain"/>
    <property type="match status" value="1"/>
</dbReference>
<dbReference type="Pfam" id="PF00847">
    <property type="entry name" value="AP2"/>
    <property type="match status" value="1"/>
</dbReference>
<keyword evidence="10" id="KW-1185">Reference proteome</keyword>
<dbReference type="InterPro" id="IPR001471">
    <property type="entry name" value="AP2/ERF_dom"/>
</dbReference>
<dbReference type="Proteomes" id="UP001497516">
    <property type="component" value="Chromosome 9"/>
</dbReference>
<reference evidence="9 10" key="1">
    <citation type="submission" date="2024-04" db="EMBL/GenBank/DDBJ databases">
        <authorList>
            <person name="Fracassetti M."/>
        </authorList>
    </citation>
    <scope>NUCLEOTIDE SEQUENCE [LARGE SCALE GENOMIC DNA]</scope>
</reference>
<dbReference type="EMBL" id="OZ034822">
    <property type="protein sequence ID" value="CAL1410311.1"/>
    <property type="molecule type" value="Genomic_DNA"/>
</dbReference>
<dbReference type="InterPro" id="IPR044808">
    <property type="entry name" value="ERF_plant"/>
</dbReference>
<sequence length="261" mass="28723">MEMLENVWASFINGGTKQSGDYESQFSSAADENMVNRGPTMGNNNNGLERLPSLGRWISMGEEAWDEILRTQFLIPPSENTQLPSSSNITSGTFDDHQAGKSTKTTSCRRYRGVRRRPWGKYAAEIRDSTAENGGARVWLGTFETAEEAARAYDRAALRIRGAKASLNFPGELVSGLVGDCCRTAGCDSEGEDLRRRRRRRKRVAREWELGGGDSMGIEPPALKRVAGEVEGKFGVEIEGLEELIGSDLLDNLLASLSELN</sequence>
<dbReference type="GO" id="GO:0003700">
    <property type="term" value="F:DNA-binding transcription factor activity"/>
    <property type="evidence" value="ECO:0007669"/>
    <property type="project" value="InterPro"/>
</dbReference>
<feature type="compositionally biased region" description="Polar residues" evidence="7">
    <location>
        <begin position="79"/>
        <end position="93"/>
    </location>
</feature>
<dbReference type="GO" id="GO:0009873">
    <property type="term" value="P:ethylene-activated signaling pathway"/>
    <property type="evidence" value="ECO:0007669"/>
    <property type="project" value="InterPro"/>
</dbReference>
<keyword evidence="3" id="KW-0238">DNA-binding</keyword>
<evidence type="ECO:0000259" key="8">
    <source>
        <dbReference type="PROSITE" id="PS51032"/>
    </source>
</evidence>
<keyword evidence="5" id="KW-0539">Nucleus</keyword>
<proteinExistence type="inferred from homology"/>
<dbReference type="InterPro" id="IPR016177">
    <property type="entry name" value="DNA-bd_dom_sf"/>
</dbReference>
<feature type="domain" description="AP2/ERF" evidence="8">
    <location>
        <begin position="110"/>
        <end position="170"/>
    </location>
</feature>
<evidence type="ECO:0000256" key="6">
    <source>
        <dbReference type="ARBA" id="ARBA00024343"/>
    </source>
</evidence>
<dbReference type="GO" id="GO:0005634">
    <property type="term" value="C:nucleus"/>
    <property type="evidence" value="ECO:0007669"/>
    <property type="project" value="UniProtKB-SubCell"/>
</dbReference>
<evidence type="ECO:0000256" key="5">
    <source>
        <dbReference type="ARBA" id="ARBA00023242"/>
    </source>
</evidence>
<dbReference type="FunFam" id="3.30.730.10:FF:000001">
    <property type="entry name" value="Ethylene-responsive transcription factor 2"/>
    <property type="match status" value="1"/>
</dbReference>
<organism evidence="9 10">
    <name type="scientific">Linum trigynum</name>
    <dbReference type="NCBI Taxonomy" id="586398"/>
    <lineage>
        <taxon>Eukaryota</taxon>
        <taxon>Viridiplantae</taxon>
        <taxon>Streptophyta</taxon>
        <taxon>Embryophyta</taxon>
        <taxon>Tracheophyta</taxon>
        <taxon>Spermatophyta</taxon>
        <taxon>Magnoliopsida</taxon>
        <taxon>eudicotyledons</taxon>
        <taxon>Gunneridae</taxon>
        <taxon>Pentapetalae</taxon>
        <taxon>rosids</taxon>
        <taxon>fabids</taxon>
        <taxon>Malpighiales</taxon>
        <taxon>Linaceae</taxon>
        <taxon>Linum</taxon>
    </lineage>
</organism>
<evidence type="ECO:0000256" key="1">
    <source>
        <dbReference type="ARBA" id="ARBA00004123"/>
    </source>
</evidence>
<dbReference type="InterPro" id="IPR036955">
    <property type="entry name" value="AP2/ERF_dom_sf"/>
</dbReference>
<dbReference type="PANTHER" id="PTHR31190">
    <property type="entry name" value="DNA-BINDING DOMAIN"/>
    <property type="match status" value="1"/>
</dbReference>
<gene>
    <name evidence="9" type="ORF">LTRI10_LOCUS49743</name>
</gene>
<keyword evidence="4" id="KW-0804">Transcription</keyword>
<dbReference type="Gene3D" id="3.30.730.10">
    <property type="entry name" value="AP2/ERF domain"/>
    <property type="match status" value="1"/>
</dbReference>
<dbReference type="CDD" id="cd00018">
    <property type="entry name" value="AP2"/>
    <property type="match status" value="1"/>
</dbReference>
<dbReference type="AlphaFoldDB" id="A0AAV2GIL4"/>
<comment type="similarity">
    <text evidence="6">Belongs to the AP2/ERF transcription factor family. ERF subfamily.</text>
</comment>
<keyword evidence="2" id="KW-0805">Transcription regulation</keyword>
<comment type="subcellular location">
    <subcellularLocation>
        <location evidence="1">Nucleus</location>
    </subcellularLocation>
</comment>
<evidence type="ECO:0000256" key="2">
    <source>
        <dbReference type="ARBA" id="ARBA00023015"/>
    </source>
</evidence>
<evidence type="ECO:0000313" key="9">
    <source>
        <dbReference type="EMBL" id="CAL1410311.1"/>
    </source>
</evidence>
<dbReference type="PRINTS" id="PR00367">
    <property type="entry name" value="ETHRSPELEMNT"/>
</dbReference>
<evidence type="ECO:0000256" key="7">
    <source>
        <dbReference type="SAM" id="MobiDB-lite"/>
    </source>
</evidence>
<evidence type="ECO:0000256" key="4">
    <source>
        <dbReference type="ARBA" id="ARBA00023163"/>
    </source>
</evidence>
<name>A0AAV2GIL4_9ROSI</name>
<dbReference type="SMART" id="SM00380">
    <property type="entry name" value="AP2"/>
    <property type="match status" value="1"/>
</dbReference>
<dbReference type="PANTHER" id="PTHR31190:SF173">
    <property type="entry name" value="PATHOGENESIS-RELATED GENES TRANSCRIPTIONAL ACTIVATOR PTI5"/>
    <property type="match status" value="1"/>
</dbReference>
<dbReference type="PROSITE" id="PS51032">
    <property type="entry name" value="AP2_ERF"/>
    <property type="match status" value="1"/>
</dbReference>
<protein>
    <recommendedName>
        <fullName evidence="8">AP2/ERF domain-containing protein</fullName>
    </recommendedName>
</protein>
<feature type="region of interest" description="Disordered" evidence="7">
    <location>
        <begin position="79"/>
        <end position="106"/>
    </location>
</feature>
<evidence type="ECO:0000313" key="10">
    <source>
        <dbReference type="Proteomes" id="UP001497516"/>
    </source>
</evidence>
<accession>A0AAV2GIL4</accession>
<evidence type="ECO:0000256" key="3">
    <source>
        <dbReference type="ARBA" id="ARBA00023125"/>
    </source>
</evidence>
<dbReference type="GO" id="GO:0003677">
    <property type="term" value="F:DNA binding"/>
    <property type="evidence" value="ECO:0007669"/>
    <property type="project" value="UniProtKB-KW"/>
</dbReference>